<accession>A0A1M7GSX9</accession>
<keyword evidence="1" id="KW-0812">Transmembrane</keyword>
<protein>
    <submittedName>
        <fullName evidence="3">Glycosyl transferase family 2</fullName>
    </submittedName>
</protein>
<name>A0A1M7GSX9_XYLRU</name>
<dbReference type="CDD" id="cd00761">
    <property type="entry name" value="Glyco_tranf_GTA_type"/>
    <property type="match status" value="1"/>
</dbReference>
<dbReference type="PANTHER" id="PTHR22916">
    <property type="entry name" value="GLYCOSYLTRANSFERASE"/>
    <property type="match status" value="1"/>
</dbReference>
<evidence type="ECO:0000313" key="4">
    <source>
        <dbReference type="Proteomes" id="UP000184280"/>
    </source>
</evidence>
<dbReference type="OrthoDB" id="1114838at2"/>
<dbReference type="AlphaFoldDB" id="A0A1M7GSX9"/>
<feature type="transmembrane region" description="Helical" evidence="1">
    <location>
        <begin position="328"/>
        <end position="348"/>
    </location>
</feature>
<dbReference type="InterPro" id="IPR029044">
    <property type="entry name" value="Nucleotide-diphossugar_trans"/>
</dbReference>
<dbReference type="Gene3D" id="3.90.550.10">
    <property type="entry name" value="Spore Coat Polysaccharide Biosynthesis Protein SpsA, Chain A"/>
    <property type="match status" value="1"/>
</dbReference>
<keyword evidence="1" id="KW-0472">Membrane</keyword>
<evidence type="ECO:0000313" key="3">
    <source>
        <dbReference type="EMBL" id="SHM19403.1"/>
    </source>
</evidence>
<dbReference type="Pfam" id="PF00535">
    <property type="entry name" value="Glycos_transf_2"/>
    <property type="match status" value="1"/>
</dbReference>
<dbReference type="PANTHER" id="PTHR22916:SF3">
    <property type="entry name" value="UDP-GLCNAC:BETAGAL BETA-1,3-N-ACETYLGLUCOSAMINYLTRANSFERASE-LIKE PROTEIN 1"/>
    <property type="match status" value="1"/>
</dbReference>
<organism evidence="3 4">
    <name type="scientific">Xylanibacter ruminicola</name>
    <name type="common">Prevotella ruminicola</name>
    <dbReference type="NCBI Taxonomy" id="839"/>
    <lineage>
        <taxon>Bacteria</taxon>
        <taxon>Pseudomonadati</taxon>
        <taxon>Bacteroidota</taxon>
        <taxon>Bacteroidia</taxon>
        <taxon>Bacteroidales</taxon>
        <taxon>Prevotellaceae</taxon>
        <taxon>Xylanibacter</taxon>
    </lineage>
</organism>
<reference evidence="3 4" key="1">
    <citation type="submission" date="2016-11" db="EMBL/GenBank/DDBJ databases">
        <authorList>
            <person name="Jaros S."/>
            <person name="Januszkiewicz K."/>
            <person name="Wedrychowicz H."/>
        </authorList>
    </citation>
    <scope>NUCLEOTIDE SEQUENCE [LARGE SCALE GENOMIC DNA]</scope>
    <source>
        <strain evidence="3 4">BPI-34</strain>
    </source>
</reference>
<dbReference type="Proteomes" id="UP000184280">
    <property type="component" value="Unassembled WGS sequence"/>
</dbReference>
<keyword evidence="3" id="KW-0808">Transferase</keyword>
<proteinExistence type="predicted"/>
<gene>
    <name evidence="3" type="ORF">SAMN04488494_1557</name>
</gene>
<evidence type="ECO:0000259" key="2">
    <source>
        <dbReference type="Pfam" id="PF00535"/>
    </source>
</evidence>
<dbReference type="GO" id="GO:0016758">
    <property type="term" value="F:hexosyltransferase activity"/>
    <property type="evidence" value="ECO:0007669"/>
    <property type="project" value="UniProtKB-ARBA"/>
</dbReference>
<sequence>MLIFAKKGGMNNNPLVTIGIPVYNVEAYIRKCLLSVLEQTYQEIEIIVVDDCGTDNSMQIVDELRCSHPNGKKVRIIKHSHNKGIGEARNTMIENCSGEYLFFVDSDDYVEHNAIEILLSEAIQCKTDVVIASHKKISYTTGEELPTYKYSSYHLIRGKDEFAKFVCADLRWHIAVVVWNILFSVSFLRENYIRFAGRKDEDALFLSDYYSEVESAVILPNITYYYVARPDSIMGYMSRKVIPIREIRERFATDAIMTERCSRLRGRSFFDVHCARVMKHKFRAVCVALRHRKHFSEPLSDEEIYEELKCPVHLGEIFSFRRYKMLHLFFYMLDSLPPLIAIRLSFIIGKTIRWI</sequence>
<feature type="domain" description="Glycosyltransferase 2-like" evidence="2">
    <location>
        <begin position="17"/>
        <end position="150"/>
    </location>
</feature>
<dbReference type="EMBL" id="FRCJ01000002">
    <property type="protein sequence ID" value="SHM19403.1"/>
    <property type="molecule type" value="Genomic_DNA"/>
</dbReference>
<dbReference type="RefSeq" id="WP_081372887.1">
    <property type="nucleotide sequence ID" value="NZ_FRCJ01000002.1"/>
</dbReference>
<evidence type="ECO:0000256" key="1">
    <source>
        <dbReference type="SAM" id="Phobius"/>
    </source>
</evidence>
<dbReference type="InterPro" id="IPR001173">
    <property type="entry name" value="Glyco_trans_2-like"/>
</dbReference>
<dbReference type="SUPFAM" id="SSF53448">
    <property type="entry name" value="Nucleotide-diphospho-sugar transferases"/>
    <property type="match status" value="1"/>
</dbReference>
<keyword evidence="1" id="KW-1133">Transmembrane helix</keyword>